<dbReference type="RefSeq" id="WP_079702857.1">
    <property type="nucleotide sequence ID" value="NZ_FUYR01000002.1"/>
</dbReference>
<dbReference type="SMART" id="SM00028">
    <property type="entry name" value="TPR"/>
    <property type="match status" value="3"/>
</dbReference>
<dbReference type="Proteomes" id="UP000189981">
    <property type="component" value="Unassembled WGS sequence"/>
</dbReference>
<dbReference type="EMBL" id="FUYR01000002">
    <property type="protein sequence ID" value="SKB71060.1"/>
    <property type="molecule type" value="Genomic_DNA"/>
</dbReference>
<evidence type="ECO:0000313" key="3">
    <source>
        <dbReference type="Proteomes" id="UP000189981"/>
    </source>
</evidence>
<dbReference type="OrthoDB" id="1490552at2"/>
<keyword evidence="1" id="KW-0802">TPR repeat</keyword>
<accession>A0A1T5DHT7</accession>
<dbReference type="Pfam" id="PF13174">
    <property type="entry name" value="TPR_6"/>
    <property type="match status" value="1"/>
</dbReference>
<dbReference type="InterPro" id="IPR019734">
    <property type="entry name" value="TPR_rpt"/>
</dbReference>
<dbReference type="STRING" id="572036.SAMN05661099_2345"/>
<sequence length="281" mass="30737">MFNRKQIVVVGSAVVLMGLMLSMDIQGLVKPKEGSEQAPASAPAAPAKTFSLTEVSELSKQGLTANLNKQVTDLEAALKSASENEKVELQKKLAQKWDDLNQAAPAAFYYELVAEKEPGFTPWLKAGDKFTDAYQQTTDTLMQPALVQKAIYAYQQADKLQPNTPEVKTGLGIAYVSGTPNPMQGIQLLLEVVKNDPKNLKANLNLGLFSMKSGQYEKAVERFKTVVSIAPSAEAWFYLASSYENMGMKSDAIAAYLKTKEIAADPNMSQFVDRKVNELSN</sequence>
<protein>
    <submittedName>
        <fullName evidence="2">TPR repeat-containing protein</fullName>
    </submittedName>
</protein>
<gene>
    <name evidence="2" type="ORF">SAMN05661099_2345</name>
</gene>
<evidence type="ECO:0000313" key="2">
    <source>
        <dbReference type="EMBL" id="SKB71060.1"/>
    </source>
</evidence>
<evidence type="ECO:0000256" key="1">
    <source>
        <dbReference type="PROSITE-ProRule" id="PRU00339"/>
    </source>
</evidence>
<dbReference type="Pfam" id="PF13181">
    <property type="entry name" value="TPR_8"/>
    <property type="match status" value="1"/>
</dbReference>
<organism evidence="2 3">
    <name type="scientific">Daejeonella lutea</name>
    <dbReference type="NCBI Taxonomy" id="572036"/>
    <lineage>
        <taxon>Bacteria</taxon>
        <taxon>Pseudomonadati</taxon>
        <taxon>Bacteroidota</taxon>
        <taxon>Sphingobacteriia</taxon>
        <taxon>Sphingobacteriales</taxon>
        <taxon>Sphingobacteriaceae</taxon>
        <taxon>Daejeonella</taxon>
    </lineage>
</organism>
<dbReference type="PROSITE" id="PS50005">
    <property type="entry name" value="TPR"/>
    <property type="match status" value="1"/>
</dbReference>
<feature type="repeat" description="TPR" evidence="1">
    <location>
        <begin position="200"/>
        <end position="233"/>
    </location>
</feature>
<keyword evidence="3" id="KW-1185">Reference proteome</keyword>
<dbReference type="AlphaFoldDB" id="A0A1T5DHT7"/>
<dbReference type="InterPro" id="IPR011990">
    <property type="entry name" value="TPR-like_helical_dom_sf"/>
</dbReference>
<proteinExistence type="predicted"/>
<dbReference type="SUPFAM" id="SSF48452">
    <property type="entry name" value="TPR-like"/>
    <property type="match status" value="1"/>
</dbReference>
<reference evidence="3" key="1">
    <citation type="submission" date="2017-02" db="EMBL/GenBank/DDBJ databases">
        <authorList>
            <person name="Varghese N."/>
            <person name="Submissions S."/>
        </authorList>
    </citation>
    <scope>NUCLEOTIDE SEQUENCE [LARGE SCALE GENOMIC DNA]</scope>
    <source>
        <strain evidence="3">DSM 22385</strain>
    </source>
</reference>
<dbReference type="Gene3D" id="1.25.40.10">
    <property type="entry name" value="Tetratricopeptide repeat domain"/>
    <property type="match status" value="2"/>
</dbReference>
<name>A0A1T5DHT7_9SPHI</name>